<sequence>MKSDVNSDEKSKSDSENYTISSSVDLSKSDDELSMADISRKNANPVSFVSYAIVLLIAIIFPYWAGRTLAAQSTTWVINHTSFLSPIGVLFISWIITVSLFTCIAMAVIEPKQWIWRCALIVFLALEQFIAGLCLLRLSFWYSTHVVYGSAASLANAANLGIISAGLSVAVFAILFVGLLVVVPKKSKLNVFTRSWASFILFFAIEVIAIIIVIFGGFMTAM</sequence>
<evidence type="ECO:0000256" key="2">
    <source>
        <dbReference type="SAM" id="Phobius"/>
    </source>
</evidence>
<dbReference type="AlphaFoldDB" id="A0A135Z979"/>
<evidence type="ECO:0000313" key="4">
    <source>
        <dbReference type="Proteomes" id="UP000070505"/>
    </source>
</evidence>
<feature type="transmembrane region" description="Helical" evidence="2">
    <location>
        <begin position="162"/>
        <end position="183"/>
    </location>
</feature>
<protein>
    <recommendedName>
        <fullName evidence="5">Teichoic acid transporter</fullName>
    </recommendedName>
</protein>
<keyword evidence="2" id="KW-1133">Transmembrane helix</keyword>
<feature type="transmembrane region" description="Helical" evidence="2">
    <location>
        <begin position="48"/>
        <end position="65"/>
    </location>
</feature>
<evidence type="ECO:0008006" key="5">
    <source>
        <dbReference type="Google" id="ProtNLM"/>
    </source>
</evidence>
<proteinExistence type="predicted"/>
<dbReference type="RefSeq" id="WP_075523319.1">
    <property type="nucleotide sequence ID" value="NZ_KQ961856.1"/>
</dbReference>
<evidence type="ECO:0000313" key="3">
    <source>
        <dbReference type="EMBL" id="KXI18164.1"/>
    </source>
</evidence>
<keyword evidence="2" id="KW-0472">Membrane</keyword>
<feature type="transmembrane region" description="Helical" evidence="2">
    <location>
        <begin position="120"/>
        <end position="142"/>
    </location>
</feature>
<dbReference type="PATRIC" id="fig|2702.101.peg.409"/>
<keyword evidence="2" id="KW-0812">Transmembrane</keyword>
<organism evidence="3 4">
    <name type="scientific">Gardnerella vaginalis</name>
    <dbReference type="NCBI Taxonomy" id="2702"/>
    <lineage>
        <taxon>Bacteria</taxon>
        <taxon>Bacillati</taxon>
        <taxon>Actinomycetota</taxon>
        <taxon>Actinomycetes</taxon>
        <taxon>Bifidobacteriales</taxon>
        <taxon>Bifidobacteriaceae</taxon>
        <taxon>Gardnerella</taxon>
    </lineage>
</organism>
<reference evidence="3 4" key="1">
    <citation type="submission" date="2016-02" db="EMBL/GenBank/DDBJ databases">
        <authorList>
            <person name="Wen L."/>
            <person name="He K."/>
            <person name="Yang H."/>
        </authorList>
    </citation>
    <scope>NUCLEOTIDE SEQUENCE [LARGE SCALE GENOMIC DNA]</scope>
    <source>
        <strain evidence="3 4">CMW7778B</strain>
    </source>
</reference>
<feature type="region of interest" description="Disordered" evidence="1">
    <location>
        <begin position="1"/>
        <end position="23"/>
    </location>
</feature>
<feature type="transmembrane region" description="Helical" evidence="2">
    <location>
        <begin position="195"/>
        <end position="219"/>
    </location>
</feature>
<comment type="caution">
    <text evidence="3">The sequence shown here is derived from an EMBL/GenBank/DDBJ whole genome shotgun (WGS) entry which is preliminary data.</text>
</comment>
<name>A0A135Z979_GARVA</name>
<feature type="compositionally biased region" description="Basic and acidic residues" evidence="1">
    <location>
        <begin position="1"/>
        <end position="15"/>
    </location>
</feature>
<evidence type="ECO:0000256" key="1">
    <source>
        <dbReference type="SAM" id="MobiDB-lite"/>
    </source>
</evidence>
<feature type="transmembrane region" description="Helical" evidence="2">
    <location>
        <begin position="85"/>
        <end position="108"/>
    </location>
</feature>
<dbReference type="EMBL" id="LSRC01000016">
    <property type="protein sequence ID" value="KXI18164.1"/>
    <property type="molecule type" value="Genomic_DNA"/>
</dbReference>
<gene>
    <name evidence="3" type="ORF">HMPREF3230_00423</name>
</gene>
<dbReference type="Proteomes" id="UP000070505">
    <property type="component" value="Unassembled WGS sequence"/>
</dbReference>
<accession>A0A135Z979</accession>